<dbReference type="PROSITE" id="PS50005">
    <property type="entry name" value="TPR"/>
    <property type="match status" value="1"/>
</dbReference>
<gene>
    <name evidence="7" type="ORF">CLG94_12050</name>
</gene>
<dbReference type="Gene3D" id="1.25.40.10">
    <property type="entry name" value="Tetratricopeptide repeat domain"/>
    <property type="match status" value="1"/>
</dbReference>
<dbReference type="InterPro" id="IPR011990">
    <property type="entry name" value="TPR-like_helical_dom_sf"/>
</dbReference>
<keyword evidence="2" id="KW-0472">Membrane</keyword>
<sequence>MRSYLRRQLLVAGCLILLLSVSGCAALDLFSPKQAETPAGSDRELMSQAEAAIALKEYADGRKHLQRLINQFPESELVPTARLSVGRAYFDENRYDEARAEYQRFIELFPQHEQLDEAQYYTALSYFRQIEKVDRDQTMTRKAVREFRTLISEFRSSQFAPDAQAMLAESQRRLAHRELFVGKFYFHRAAYGAAISRFESVLKEYPGSEYNDQALYYLGESLWELEQKELAKAAFQRLIADFPGSDVTPLAAKRIGMTFVQDPGNRKPRTSFLNTALAAMSDAMSELKDAILDSSIWAPALPQQ</sequence>
<keyword evidence="3" id="KW-0998">Cell outer membrane</keyword>
<dbReference type="InterPro" id="IPR017689">
    <property type="entry name" value="BamD"/>
</dbReference>
<dbReference type="AlphaFoldDB" id="A0A2T4TV16"/>
<keyword evidence="8" id="KW-1185">Reference proteome</keyword>
<dbReference type="PANTHER" id="PTHR37423:SF6">
    <property type="entry name" value="CELL DIVISION COORDINATOR CPOB"/>
    <property type="match status" value="1"/>
</dbReference>
<evidence type="ECO:0000313" key="8">
    <source>
        <dbReference type="Proteomes" id="UP000241436"/>
    </source>
</evidence>
<evidence type="ECO:0000256" key="4">
    <source>
        <dbReference type="PROSITE-ProRule" id="PRU00339"/>
    </source>
</evidence>
<feature type="chain" id="PRO_5015766518" evidence="5">
    <location>
        <begin position="26"/>
        <end position="304"/>
    </location>
</feature>
<protein>
    <submittedName>
        <fullName evidence="7">Outer membrane protein assembly factor BamD</fullName>
    </submittedName>
</protein>
<keyword evidence="1 5" id="KW-0732">Signal</keyword>
<evidence type="ECO:0000259" key="6">
    <source>
        <dbReference type="Pfam" id="PF13525"/>
    </source>
</evidence>
<organism evidence="7 8">
    <name type="scientific">Candidatus Methylomirabilis limnetica</name>
    <dbReference type="NCBI Taxonomy" id="2033718"/>
    <lineage>
        <taxon>Bacteria</taxon>
        <taxon>Candidatus Methylomirabilota</taxon>
        <taxon>Candidatus Methylomirabilia</taxon>
        <taxon>Candidatus Methylomirabilales</taxon>
        <taxon>Candidatus Methylomirabilaceae</taxon>
        <taxon>Candidatus Methylomirabilis</taxon>
    </lineage>
</organism>
<evidence type="ECO:0000256" key="2">
    <source>
        <dbReference type="ARBA" id="ARBA00023136"/>
    </source>
</evidence>
<evidence type="ECO:0000256" key="3">
    <source>
        <dbReference type="ARBA" id="ARBA00023237"/>
    </source>
</evidence>
<reference evidence="7 8" key="1">
    <citation type="submission" date="2017-09" db="EMBL/GenBank/DDBJ databases">
        <title>Bloom of a denitrifying methanotroph, Candidatus Methylomirabilis limnetica, in a deep stratified lake.</title>
        <authorList>
            <person name="Graf J.S."/>
            <person name="Marchant H.K."/>
            <person name="Tienken D."/>
            <person name="Hach P.F."/>
            <person name="Brand A."/>
            <person name="Schubert C.J."/>
            <person name="Kuypers M.M."/>
            <person name="Milucka J."/>
        </authorList>
    </citation>
    <scope>NUCLEOTIDE SEQUENCE [LARGE SCALE GENOMIC DNA]</scope>
    <source>
        <strain evidence="7 8">Zug</strain>
    </source>
</reference>
<evidence type="ECO:0000313" key="7">
    <source>
        <dbReference type="EMBL" id="PTL34952.1"/>
    </source>
</evidence>
<feature type="repeat" description="TPR" evidence="4">
    <location>
        <begin position="79"/>
        <end position="112"/>
    </location>
</feature>
<feature type="signal peptide" evidence="5">
    <location>
        <begin position="1"/>
        <end position="25"/>
    </location>
</feature>
<accession>A0A2T4TV16</accession>
<evidence type="ECO:0000256" key="1">
    <source>
        <dbReference type="ARBA" id="ARBA00022729"/>
    </source>
</evidence>
<dbReference type="PANTHER" id="PTHR37423">
    <property type="entry name" value="SOLUBLE LYTIC MUREIN TRANSGLYCOSYLASE-RELATED"/>
    <property type="match status" value="1"/>
</dbReference>
<name>A0A2T4TV16_9BACT</name>
<dbReference type="NCBIfam" id="TIGR03302">
    <property type="entry name" value="OM_YfiO"/>
    <property type="match status" value="1"/>
</dbReference>
<dbReference type="HAMAP" id="MF_00922">
    <property type="entry name" value="OM_assembly_BamD"/>
    <property type="match status" value="1"/>
</dbReference>
<dbReference type="Pfam" id="PF13525">
    <property type="entry name" value="YfiO"/>
    <property type="match status" value="1"/>
</dbReference>
<dbReference type="SUPFAM" id="SSF48452">
    <property type="entry name" value="TPR-like"/>
    <property type="match status" value="1"/>
</dbReference>
<proteinExistence type="inferred from homology"/>
<dbReference type="InterPro" id="IPR019734">
    <property type="entry name" value="TPR_rpt"/>
</dbReference>
<reference evidence="8" key="2">
    <citation type="journal article" date="2018" name="Environ. Microbiol.">
        <title>Bloom of a denitrifying methanotroph, 'Candidatus Methylomirabilis limnetica', in a deep stratified lake.</title>
        <authorList>
            <person name="Graf J.S."/>
            <person name="Mayr M.J."/>
            <person name="Marchant H.K."/>
            <person name="Tienken D."/>
            <person name="Hach P.F."/>
            <person name="Brand A."/>
            <person name="Schubert C.J."/>
            <person name="Kuypers M.M."/>
            <person name="Milucka J."/>
        </authorList>
    </citation>
    <scope>NUCLEOTIDE SEQUENCE [LARGE SCALE GENOMIC DNA]</scope>
    <source>
        <strain evidence="8">Zug</strain>
    </source>
</reference>
<dbReference type="SMART" id="SM00028">
    <property type="entry name" value="TPR"/>
    <property type="match status" value="3"/>
</dbReference>
<dbReference type="InterPro" id="IPR039565">
    <property type="entry name" value="BamD-like"/>
</dbReference>
<dbReference type="Proteomes" id="UP000241436">
    <property type="component" value="Unassembled WGS sequence"/>
</dbReference>
<dbReference type="PROSITE" id="PS51257">
    <property type="entry name" value="PROKAR_LIPOPROTEIN"/>
    <property type="match status" value="1"/>
</dbReference>
<feature type="domain" description="Outer membrane lipoprotein BamD-like" evidence="6">
    <location>
        <begin position="40"/>
        <end position="233"/>
    </location>
</feature>
<dbReference type="RefSeq" id="WP_107563884.1">
    <property type="nucleotide sequence ID" value="NZ_NVQC01000036.1"/>
</dbReference>
<evidence type="ECO:0000256" key="5">
    <source>
        <dbReference type="SAM" id="SignalP"/>
    </source>
</evidence>
<dbReference type="OrthoDB" id="9781894at2"/>
<keyword evidence="4" id="KW-0802">TPR repeat</keyword>
<dbReference type="EMBL" id="NVQC01000036">
    <property type="protein sequence ID" value="PTL34952.1"/>
    <property type="molecule type" value="Genomic_DNA"/>
</dbReference>
<comment type="caution">
    <text evidence="7">The sequence shown here is derived from an EMBL/GenBank/DDBJ whole genome shotgun (WGS) entry which is preliminary data.</text>
</comment>